<dbReference type="Proteomes" id="UP000649617">
    <property type="component" value="Unassembled WGS sequence"/>
</dbReference>
<proteinExistence type="predicted"/>
<feature type="non-terminal residue" evidence="1">
    <location>
        <position position="1"/>
    </location>
</feature>
<reference evidence="1" key="1">
    <citation type="submission" date="2021-02" db="EMBL/GenBank/DDBJ databases">
        <authorList>
            <person name="Dougan E. K."/>
            <person name="Rhodes N."/>
            <person name="Thang M."/>
            <person name="Chan C."/>
        </authorList>
    </citation>
    <scope>NUCLEOTIDE SEQUENCE</scope>
</reference>
<gene>
    <name evidence="1" type="ORF">SPIL2461_LOCUS6523</name>
</gene>
<organism evidence="1 2">
    <name type="scientific">Symbiodinium pilosum</name>
    <name type="common">Dinoflagellate</name>
    <dbReference type="NCBI Taxonomy" id="2952"/>
    <lineage>
        <taxon>Eukaryota</taxon>
        <taxon>Sar</taxon>
        <taxon>Alveolata</taxon>
        <taxon>Dinophyceae</taxon>
        <taxon>Suessiales</taxon>
        <taxon>Symbiodiniaceae</taxon>
        <taxon>Symbiodinium</taxon>
    </lineage>
</organism>
<evidence type="ECO:0000313" key="1">
    <source>
        <dbReference type="EMBL" id="CAE7290573.1"/>
    </source>
</evidence>
<dbReference type="EMBL" id="CAJNIZ010009924">
    <property type="protein sequence ID" value="CAE7290573.1"/>
    <property type="molecule type" value="Genomic_DNA"/>
</dbReference>
<dbReference type="AlphaFoldDB" id="A0A812NCH8"/>
<dbReference type="OrthoDB" id="10610983at2759"/>
<sequence length="366" mass="39820">MRPPSSTDAQVVQANQVCTSRDSGQAGVTTDQGGELDAPPNAAARTVHVALSANAMLRLLRLGFLLGFQEVCPTRALTLQLAPLRLRGALHTALRTGLRLDTSLATPDDRLRGWKLFLLAPRMLLYCAAGESHVAMAEFDRRAELFRHGSWQEFLHEASAAAGGAGSCRNAEVLQNHLCTLARAGPRLLLAAGTQATLDELHDLQRRPPTPYGGAGGHPPMAERGHYSLVTSSEACLPFQYGLSTPARHRSRPARHDPVGRYGRRLEPRLQTGHAGCTCCQPSAPAPPLLPYAREFCANGMMTPAWRMRSFGRKAGSRATHLFPRSAFCGARNHTWLRDGEAVFATKILAFLDDIYDTVDAYAPER</sequence>
<protein>
    <submittedName>
        <fullName evidence="1">Uncharacterized protein</fullName>
    </submittedName>
</protein>
<evidence type="ECO:0000313" key="2">
    <source>
        <dbReference type="Proteomes" id="UP000649617"/>
    </source>
</evidence>
<name>A0A812NCH8_SYMPI</name>
<comment type="caution">
    <text evidence="1">The sequence shown here is derived from an EMBL/GenBank/DDBJ whole genome shotgun (WGS) entry which is preliminary data.</text>
</comment>
<keyword evidence="2" id="KW-1185">Reference proteome</keyword>
<accession>A0A812NCH8</accession>